<proteinExistence type="predicted"/>
<feature type="transmembrane region" description="Helical" evidence="2">
    <location>
        <begin position="217"/>
        <end position="241"/>
    </location>
</feature>
<organism evidence="4 5">
    <name type="scientific">Rickenella mellea</name>
    <dbReference type="NCBI Taxonomy" id="50990"/>
    <lineage>
        <taxon>Eukaryota</taxon>
        <taxon>Fungi</taxon>
        <taxon>Dikarya</taxon>
        <taxon>Basidiomycota</taxon>
        <taxon>Agaricomycotina</taxon>
        <taxon>Agaricomycetes</taxon>
        <taxon>Hymenochaetales</taxon>
        <taxon>Rickenellaceae</taxon>
        <taxon>Rickenella</taxon>
    </lineage>
</organism>
<feature type="transmembrane region" description="Helical" evidence="2">
    <location>
        <begin position="20"/>
        <end position="42"/>
    </location>
</feature>
<dbReference type="Pfam" id="PF20152">
    <property type="entry name" value="DUF6534"/>
    <property type="match status" value="1"/>
</dbReference>
<feature type="domain" description="DUF6534" evidence="3">
    <location>
        <begin position="180"/>
        <end position="269"/>
    </location>
</feature>
<gene>
    <name evidence="4" type="ORF">BD410DRAFT_793337</name>
</gene>
<feature type="transmembrane region" description="Helical" evidence="2">
    <location>
        <begin position="99"/>
        <end position="119"/>
    </location>
</feature>
<reference evidence="4 5" key="1">
    <citation type="submission" date="2018-06" db="EMBL/GenBank/DDBJ databases">
        <title>A transcriptomic atlas of mushroom development highlights an independent origin of complex multicellularity.</title>
        <authorList>
            <consortium name="DOE Joint Genome Institute"/>
            <person name="Krizsan K."/>
            <person name="Almasi E."/>
            <person name="Merenyi Z."/>
            <person name="Sahu N."/>
            <person name="Viragh M."/>
            <person name="Koszo T."/>
            <person name="Mondo S."/>
            <person name="Kiss B."/>
            <person name="Balint B."/>
            <person name="Kues U."/>
            <person name="Barry K."/>
            <person name="Hegedus J.C."/>
            <person name="Henrissat B."/>
            <person name="Johnson J."/>
            <person name="Lipzen A."/>
            <person name="Ohm R."/>
            <person name="Nagy I."/>
            <person name="Pangilinan J."/>
            <person name="Yan J."/>
            <person name="Xiong Y."/>
            <person name="Grigoriev I.V."/>
            <person name="Hibbett D.S."/>
            <person name="Nagy L.G."/>
        </authorList>
    </citation>
    <scope>NUCLEOTIDE SEQUENCE [LARGE SCALE GENOMIC DNA]</scope>
    <source>
        <strain evidence="4 5">SZMC22713</strain>
    </source>
</reference>
<keyword evidence="2" id="KW-1133">Transmembrane helix</keyword>
<dbReference type="AlphaFoldDB" id="A0A4Y7PSS2"/>
<dbReference type="VEuPathDB" id="FungiDB:BD410DRAFT_793337"/>
<accession>A0A4Y7PSS2</accession>
<evidence type="ECO:0000259" key="3">
    <source>
        <dbReference type="Pfam" id="PF20152"/>
    </source>
</evidence>
<feature type="transmembrane region" description="Helical" evidence="2">
    <location>
        <begin position="174"/>
        <end position="196"/>
    </location>
</feature>
<name>A0A4Y7PSS2_9AGAM</name>
<feature type="region of interest" description="Disordered" evidence="1">
    <location>
        <begin position="324"/>
        <end position="358"/>
    </location>
</feature>
<evidence type="ECO:0000256" key="1">
    <source>
        <dbReference type="SAM" id="MobiDB-lite"/>
    </source>
</evidence>
<keyword evidence="2" id="KW-0472">Membrane</keyword>
<keyword evidence="2" id="KW-0812">Transmembrane</keyword>
<dbReference type="Proteomes" id="UP000294933">
    <property type="component" value="Unassembled WGS sequence"/>
</dbReference>
<dbReference type="PANTHER" id="PTHR40465:SF1">
    <property type="entry name" value="DUF6534 DOMAIN-CONTAINING PROTEIN"/>
    <property type="match status" value="1"/>
</dbReference>
<protein>
    <recommendedName>
        <fullName evidence="3">DUF6534 domain-containing protein</fullName>
    </recommendedName>
</protein>
<sequence length="376" mass="42053">MAGTFDAFLPANVRKHPGEFLGPAVLGTIIQGLEAGILMNMAFRYWSRARGDHIAIKTTVFMVIIATMAQTSLSFYDAWNLGVTHFGDFLQAVNLNWSVRLQPLMNTILGAPVQGYLIWRCWNAMKRRWSVLMPLCAILAGSVVATIITTVKIIHYTPVYIILHPTGHLPYSFITSFVLSAALDIMLTSIMLWFLLDVKTHARSRRSEEIIAHLMRTMWEAAVPPCLCAIVACLVYTTMSLKNLWDIFFQCILGKLYVISFFVILNGREDLKRSPTSVASESIMVPMNARSGLGRHRSTCTTTEVRVHMSTVVKHDSSGEIIELPNSGTSWTADDHDQKASLDYSEPPPLPEKPAVWKKPVPIMMAEKEPEGDEKV</sequence>
<keyword evidence="5" id="KW-1185">Reference proteome</keyword>
<evidence type="ECO:0000313" key="4">
    <source>
        <dbReference type="EMBL" id="TDL18424.1"/>
    </source>
</evidence>
<dbReference type="PANTHER" id="PTHR40465">
    <property type="entry name" value="CHROMOSOME 1, WHOLE GENOME SHOTGUN SEQUENCE"/>
    <property type="match status" value="1"/>
</dbReference>
<feature type="transmembrane region" description="Helical" evidence="2">
    <location>
        <begin position="54"/>
        <end position="79"/>
    </location>
</feature>
<dbReference type="InterPro" id="IPR045339">
    <property type="entry name" value="DUF6534"/>
</dbReference>
<dbReference type="EMBL" id="ML170208">
    <property type="protein sequence ID" value="TDL18424.1"/>
    <property type="molecule type" value="Genomic_DNA"/>
</dbReference>
<feature type="transmembrane region" description="Helical" evidence="2">
    <location>
        <begin position="247"/>
        <end position="265"/>
    </location>
</feature>
<feature type="transmembrane region" description="Helical" evidence="2">
    <location>
        <begin position="131"/>
        <end position="154"/>
    </location>
</feature>
<evidence type="ECO:0000256" key="2">
    <source>
        <dbReference type="SAM" id="Phobius"/>
    </source>
</evidence>
<dbReference type="OrthoDB" id="3155837at2759"/>
<dbReference type="STRING" id="50990.A0A4Y7PSS2"/>
<evidence type="ECO:0000313" key="5">
    <source>
        <dbReference type="Proteomes" id="UP000294933"/>
    </source>
</evidence>